<protein>
    <submittedName>
        <fullName evidence="1">Uncharacterized protein</fullName>
    </submittedName>
</protein>
<keyword evidence="2" id="KW-1185">Reference proteome</keyword>
<gene>
    <name evidence="1" type="ORF">HW555_009182</name>
</gene>
<proteinExistence type="predicted"/>
<dbReference type="EMBL" id="JACKWZ010000195">
    <property type="protein sequence ID" value="KAF9412239.1"/>
    <property type="molecule type" value="Genomic_DNA"/>
</dbReference>
<accession>A0A835L2P9</accession>
<sequence>MYSENISRFQNELSFITSWLPQHGTTFKITIVNKWFNLYLNSIRDVYGVHKVCESRDVSRPTSLRSALSQRVTQQNLVKMFRSVETAISFGGIDFAPKSLTSSCCYNGNRSAPYHLLFVTTVYSRPYSFECAKKNETSLRINKSFTRDRDDAYVWTTEQKIKVWTVGRNIFPIKKSIDRQKDNINQNIGMSPRREEARFALSNEGCRLCVPSIIK</sequence>
<evidence type="ECO:0000313" key="2">
    <source>
        <dbReference type="Proteomes" id="UP000648187"/>
    </source>
</evidence>
<organism evidence="1 2">
    <name type="scientific">Spodoptera exigua</name>
    <name type="common">Beet armyworm</name>
    <name type="synonym">Noctua fulgens</name>
    <dbReference type="NCBI Taxonomy" id="7107"/>
    <lineage>
        <taxon>Eukaryota</taxon>
        <taxon>Metazoa</taxon>
        <taxon>Ecdysozoa</taxon>
        <taxon>Arthropoda</taxon>
        <taxon>Hexapoda</taxon>
        <taxon>Insecta</taxon>
        <taxon>Pterygota</taxon>
        <taxon>Neoptera</taxon>
        <taxon>Endopterygota</taxon>
        <taxon>Lepidoptera</taxon>
        <taxon>Glossata</taxon>
        <taxon>Ditrysia</taxon>
        <taxon>Noctuoidea</taxon>
        <taxon>Noctuidae</taxon>
        <taxon>Amphipyrinae</taxon>
        <taxon>Spodoptera</taxon>
    </lineage>
</organism>
<dbReference type="AlphaFoldDB" id="A0A835L2P9"/>
<reference evidence="1" key="1">
    <citation type="submission" date="2020-08" db="EMBL/GenBank/DDBJ databases">
        <title>Spodoptera exigua strain:BAW_Kor-Di-RS1 Genome sequencing and assembly.</title>
        <authorList>
            <person name="Kim J."/>
            <person name="Nam H.Y."/>
            <person name="Kwon M."/>
            <person name="Choi J.H."/>
            <person name="Cho S.R."/>
            <person name="Kim G.-H."/>
        </authorList>
    </citation>
    <scope>NUCLEOTIDE SEQUENCE</scope>
    <source>
        <strain evidence="1">BAW_Kor-Di-RS1</strain>
        <tissue evidence="1">Whole-body</tissue>
    </source>
</reference>
<name>A0A835L2P9_SPOEX</name>
<comment type="caution">
    <text evidence="1">The sequence shown here is derived from an EMBL/GenBank/DDBJ whole genome shotgun (WGS) entry which is preliminary data.</text>
</comment>
<dbReference type="Proteomes" id="UP000648187">
    <property type="component" value="Unassembled WGS sequence"/>
</dbReference>
<evidence type="ECO:0000313" key="1">
    <source>
        <dbReference type="EMBL" id="KAF9412239.1"/>
    </source>
</evidence>